<comment type="similarity">
    <text evidence="4">Belongs to the Cu-Zn superoxide dismutase family.</text>
</comment>
<keyword evidence="11" id="KW-1185">Reference proteome</keyword>
<organism evidence="10 11">
    <name type="scientific">Eragrostis curvula</name>
    <name type="common">weeping love grass</name>
    <dbReference type="NCBI Taxonomy" id="38414"/>
    <lineage>
        <taxon>Eukaryota</taxon>
        <taxon>Viridiplantae</taxon>
        <taxon>Streptophyta</taxon>
        <taxon>Embryophyta</taxon>
        <taxon>Tracheophyta</taxon>
        <taxon>Spermatophyta</taxon>
        <taxon>Magnoliopsida</taxon>
        <taxon>Liliopsida</taxon>
        <taxon>Poales</taxon>
        <taxon>Poaceae</taxon>
        <taxon>PACMAD clade</taxon>
        <taxon>Chloridoideae</taxon>
        <taxon>Eragrostideae</taxon>
        <taxon>Eragrostidinae</taxon>
        <taxon>Eragrostis</taxon>
    </lineage>
</organism>
<dbReference type="EMBL" id="RWGY01000004">
    <property type="protein sequence ID" value="TVU47901.1"/>
    <property type="molecule type" value="Genomic_DNA"/>
</dbReference>
<proteinExistence type="inferred from homology"/>
<dbReference type="GO" id="GO:0005507">
    <property type="term" value="F:copper ion binding"/>
    <property type="evidence" value="ECO:0007669"/>
    <property type="project" value="InterPro"/>
</dbReference>
<feature type="domain" description="Superoxide dismutase copper/zinc binding" evidence="9">
    <location>
        <begin position="22"/>
        <end position="102"/>
    </location>
</feature>
<sequence>MAAKAGGLKGVALIGGGANSTVAGALHFFQDPASGCTEVRGKVTGLAPGLHGFHIHAFGDTTNGCNSTGPHFNPHNKPHGAPFDDERHVGDLGNIRANKDAPHTYFRSGRSVHKGLTGLVVLDNANMSLIFLSATNLYLPSLKISLSGPHSILGRAVVVHADPDDLGRGKICPPLYLICSSDVNGVAMSSVNQQETQVQELDVVSLDFSPQYNKSQARSTRGKKKKEDFVVMYAKSLCGDMEMILFVLDHFKADPFSVLSFQLSVQ</sequence>
<evidence type="ECO:0000256" key="8">
    <source>
        <dbReference type="ARBA" id="ARBA00049204"/>
    </source>
</evidence>
<dbReference type="SUPFAM" id="SSF49329">
    <property type="entry name" value="Cu,Zn superoxide dismutase-like"/>
    <property type="match status" value="1"/>
</dbReference>
<dbReference type="PRINTS" id="PR00068">
    <property type="entry name" value="CUZNDISMTASE"/>
</dbReference>
<gene>
    <name evidence="10" type="ORF">EJB05_07517</name>
</gene>
<dbReference type="OrthoDB" id="2015551at2759"/>
<evidence type="ECO:0000256" key="7">
    <source>
        <dbReference type="ARBA" id="ARBA00023008"/>
    </source>
</evidence>
<evidence type="ECO:0000256" key="6">
    <source>
        <dbReference type="ARBA" id="ARBA00022862"/>
    </source>
</evidence>
<evidence type="ECO:0000256" key="1">
    <source>
        <dbReference type="ARBA" id="ARBA00001935"/>
    </source>
</evidence>
<comment type="function">
    <text evidence="3">Destroys radicals which are normally produced within the cells and which are toxic to biological systems.</text>
</comment>
<dbReference type="Proteomes" id="UP000324897">
    <property type="component" value="Chromosome 5"/>
</dbReference>
<dbReference type="Gene3D" id="2.60.40.200">
    <property type="entry name" value="Superoxide dismutase, copper/zinc binding domain"/>
    <property type="match status" value="1"/>
</dbReference>
<evidence type="ECO:0000313" key="10">
    <source>
        <dbReference type="EMBL" id="TVU47901.1"/>
    </source>
</evidence>
<evidence type="ECO:0000256" key="2">
    <source>
        <dbReference type="ARBA" id="ARBA00001947"/>
    </source>
</evidence>
<dbReference type="GO" id="GO:0004784">
    <property type="term" value="F:superoxide dismutase activity"/>
    <property type="evidence" value="ECO:0007669"/>
    <property type="project" value="UniProtKB-EC"/>
</dbReference>
<evidence type="ECO:0000256" key="3">
    <source>
        <dbReference type="ARBA" id="ARBA00003917"/>
    </source>
</evidence>
<comment type="caution">
    <text evidence="10">The sequence shown here is derived from an EMBL/GenBank/DDBJ whole genome shotgun (WGS) entry which is preliminary data.</text>
</comment>
<dbReference type="PANTHER" id="PTHR10003">
    <property type="entry name" value="SUPEROXIDE DISMUTASE CU-ZN -RELATED"/>
    <property type="match status" value="1"/>
</dbReference>
<evidence type="ECO:0000259" key="9">
    <source>
        <dbReference type="Pfam" id="PF00080"/>
    </source>
</evidence>
<evidence type="ECO:0000256" key="4">
    <source>
        <dbReference type="ARBA" id="ARBA00010457"/>
    </source>
</evidence>
<dbReference type="InterPro" id="IPR018152">
    <property type="entry name" value="SOD_Cu/Zn_BS"/>
</dbReference>
<name>A0A5J9WIL4_9POAL</name>
<dbReference type="InterPro" id="IPR024134">
    <property type="entry name" value="SOD_Cu/Zn_/chaperone"/>
</dbReference>
<dbReference type="InterPro" id="IPR001424">
    <property type="entry name" value="SOD_Cu_Zn_dom"/>
</dbReference>
<dbReference type="EC" id="1.15.1.1" evidence="5"/>
<dbReference type="Gramene" id="TVU47901">
    <property type="protein sequence ID" value="TVU47901"/>
    <property type="gene ID" value="EJB05_07517"/>
</dbReference>
<comment type="cofactor">
    <cofactor evidence="2">
        <name>Zn(2+)</name>
        <dbReference type="ChEBI" id="CHEBI:29105"/>
    </cofactor>
</comment>
<evidence type="ECO:0000313" key="11">
    <source>
        <dbReference type="Proteomes" id="UP000324897"/>
    </source>
</evidence>
<keyword evidence="7" id="KW-0186">Copper</keyword>
<keyword evidence="6" id="KW-0049">Antioxidant</keyword>
<dbReference type="InterPro" id="IPR036423">
    <property type="entry name" value="SOD-like_Cu/Zn_dom_sf"/>
</dbReference>
<evidence type="ECO:0000256" key="5">
    <source>
        <dbReference type="ARBA" id="ARBA00012682"/>
    </source>
</evidence>
<reference evidence="10 11" key="1">
    <citation type="journal article" date="2019" name="Sci. Rep.">
        <title>A high-quality genome of Eragrostis curvula grass provides insights into Poaceae evolution and supports new strategies to enhance forage quality.</title>
        <authorList>
            <person name="Carballo J."/>
            <person name="Santos B.A.C.M."/>
            <person name="Zappacosta D."/>
            <person name="Garbus I."/>
            <person name="Selva J.P."/>
            <person name="Gallo C.A."/>
            <person name="Diaz A."/>
            <person name="Albertini E."/>
            <person name="Caccamo M."/>
            <person name="Echenique V."/>
        </authorList>
    </citation>
    <scope>NUCLEOTIDE SEQUENCE [LARGE SCALE GENOMIC DNA]</scope>
    <source>
        <strain evidence="11">cv. Victoria</strain>
        <tissue evidence="10">Leaf</tissue>
    </source>
</reference>
<dbReference type="AlphaFoldDB" id="A0A5J9WIL4"/>
<comment type="catalytic activity">
    <reaction evidence="8">
        <text>2 superoxide + 2 H(+) = H2O2 + O2</text>
        <dbReference type="Rhea" id="RHEA:20696"/>
        <dbReference type="ChEBI" id="CHEBI:15378"/>
        <dbReference type="ChEBI" id="CHEBI:15379"/>
        <dbReference type="ChEBI" id="CHEBI:16240"/>
        <dbReference type="ChEBI" id="CHEBI:18421"/>
        <dbReference type="EC" id="1.15.1.1"/>
    </reaction>
</comment>
<protein>
    <recommendedName>
        <fullName evidence="5">superoxide dismutase</fullName>
        <ecNumber evidence="5">1.15.1.1</ecNumber>
    </recommendedName>
</protein>
<dbReference type="Pfam" id="PF00080">
    <property type="entry name" value="Sod_Cu"/>
    <property type="match status" value="1"/>
</dbReference>
<dbReference type="CDD" id="cd00305">
    <property type="entry name" value="Cu-Zn_Superoxide_Dismutase"/>
    <property type="match status" value="1"/>
</dbReference>
<comment type="cofactor">
    <cofactor evidence="1">
        <name>Cu cation</name>
        <dbReference type="ChEBI" id="CHEBI:23378"/>
    </cofactor>
</comment>
<accession>A0A5J9WIL4</accession>
<dbReference type="PROSITE" id="PS00087">
    <property type="entry name" value="SOD_CU_ZN_1"/>
    <property type="match status" value="1"/>
</dbReference>